<comment type="caution">
    <text evidence="1">The sequence shown here is derived from an EMBL/GenBank/DDBJ whole genome shotgun (WGS) entry which is preliminary data.</text>
</comment>
<dbReference type="EMBL" id="JAGYWB010000006">
    <property type="protein sequence ID" value="KAI0520506.1"/>
    <property type="molecule type" value="Genomic_DNA"/>
</dbReference>
<dbReference type="Proteomes" id="UP000829196">
    <property type="component" value="Unassembled WGS sequence"/>
</dbReference>
<name>A0A8T3BWN1_DENNO</name>
<protein>
    <submittedName>
        <fullName evidence="1">Uncharacterized protein</fullName>
    </submittedName>
</protein>
<reference evidence="1" key="1">
    <citation type="journal article" date="2022" name="Front. Genet.">
        <title>Chromosome-Scale Assembly of the Dendrobium nobile Genome Provides Insights Into the Molecular Mechanism of the Biosynthesis of the Medicinal Active Ingredient of Dendrobium.</title>
        <authorList>
            <person name="Xu Q."/>
            <person name="Niu S.-C."/>
            <person name="Li K.-L."/>
            <person name="Zheng P.-J."/>
            <person name="Zhang X.-J."/>
            <person name="Jia Y."/>
            <person name="Liu Y."/>
            <person name="Niu Y.-X."/>
            <person name="Yu L.-H."/>
            <person name="Chen D.-F."/>
            <person name="Zhang G.-Q."/>
        </authorList>
    </citation>
    <scope>NUCLEOTIDE SEQUENCE</scope>
    <source>
        <tissue evidence="1">Leaf</tissue>
    </source>
</reference>
<proteinExistence type="predicted"/>
<accession>A0A8T3BWN1</accession>
<evidence type="ECO:0000313" key="2">
    <source>
        <dbReference type="Proteomes" id="UP000829196"/>
    </source>
</evidence>
<evidence type="ECO:0000313" key="1">
    <source>
        <dbReference type="EMBL" id="KAI0520506.1"/>
    </source>
</evidence>
<keyword evidence="2" id="KW-1185">Reference proteome</keyword>
<gene>
    <name evidence="1" type="ORF">KFK09_007982</name>
</gene>
<organism evidence="1 2">
    <name type="scientific">Dendrobium nobile</name>
    <name type="common">Orchid</name>
    <dbReference type="NCBI Taxonomy" id="94219"/>
    <lineage>
        <taxon>Eukaryota</taxon>
        <taxon>Viridiplantae</taxon>
        <taxon>Streptophyta</taxon>
        <taxon>Embryophyta</taxon>
        <taxon>Tracheophyta</taxon>
        <taxon>Spermatophyta</taxon>
        <taxon>Magnoliopsida</taxon>
        <taxon>Liliopsida</taxon>
        <taxon>Asparagales</taxon>
        <taxon>Orchidaceae</taxon>
        <taxon>Epidendroideae</taxon>
        <taxon>Malaxideae</taxon>
        <taxon>Dendrobiinae</taxon>
        <taxon>Dendrobium</taxon>
    </lineage>
</organism>
<dbReference type="AlphaFoldDB" id="A0A8T3BWN1"/>
<sequence>MNFTVLEYFCKELQDFCCTSHGLVGEVTCFVSCDDVGNETGFNSFFELYLA</sequence>